<dbReference type="Gene3D" id="3.30.530.20">
    <property type="match status" value="1"/>
</dbReference>
<organism evidence="1 2">
    <name type="scientific">Nocardia uniformis</name>
    <dbReference type="NCBI Taxonomy" id="53432"/>
    <lineage>
        <taxon>Bacteria</taxon>
        <taxon>Bacillati</taxon>
        <taxon>Actinomycetota</taxon>
        <taxon>Actinomycetes</taxon>
        <taxon>Mycobacteriales</taxon>
        <taxon>Nocardiaceae</taxon>
        <taxon>Nocardia</taxon>
    </lineage>
</organism>
<sequence>MLFHPAVVEADSDFYTKAPIVLVGRAEFDVPAETLWQPVEDFGWIPFISSTWETPAPHGRNSRRRLGLGPLLLSNEFVTHLDPGREIAFFIGEIPLPGVRAMAERLVVEPLGPQRSSLTYTVAIAPKFFPRVRITPVSRVANPFFSRLIELGWGYALRRRGFESTPRLEAVPDVRPISRTN</sequence>
<evidence type="ECO:0008006" key="3">
    <source>
        <dbReference type="Google" id="ProtNLM"/>
    </source>
</evidence>
<gene>
    <name evidence="1" type="ORF">HLB23_13980</name>
</gene>
<keyword evidence="2" id="KW-1185">Reference proteome</keyword>
<dbReference type="SUPFAM" id="SSF55961">
    <property type="entry name" value="Bet v1-like"/>
    <property type="match status" value="1"/>
</dbReference>
<accession>A0A849C568</accession>
<name>A0A849C568_9NOCA</name>
<dbReference type="Proteomes" id="UP000586827">
    <property type="component" value="Unassembled WGS sequence"/>
</dbReference>
<dbReference type="EMBL" id="JABELX010000004">
    <property type="protein sequence ID" value="NNH70957.1"/>
    <property type="molecule type" value="Genomic_DNA"/>
</dbReference>
<dbReference type="InterPro" id="IPR023393">
    <property type="entry name" value="START-like_dom_sf"/>
</dbReference>
<dbReference type="RefSeq" id="WP_067523198.1">
    <property type="nucleotide sequence ID" value="NZ_JABELX010000004.1"/>
</dbReference>
<evidence type="ECO:0000313" key="2">
    <source>
        <dbReference type="Proteomes" id="UP000586827"/>
    </source>
</evidence>
<dbReference type="AlphaFoldDB" id="A0A849C568"/>
<protein>
    <recommendedName>
        <fullName evidence="3">SRPBCC family protein</fullName>
    </recommendedName>
</protein>
<comment type="caution">
    <text evidence="1">The sequence shown here is derived from an EMBL/GenBank/DDBJ whole genome shotgun (WGS) entry which is preliminary data.</text>
</comment>
<proteinExistence type="predicted"/>
<evidence type="ECO:0000313" key="1">
    <source>
        <dbReference type="EMBL" id="NNH70957.1"/>
    </source>
</evidence>
<reference evidence="1 2" key="1">
    <citation type="submission" date="2020-05" db="EMBL/GenBank/DDBJ databases">
        <title>MicrobeNet Type strains.</title>
        <authorList>
            <person name="Nicholson A.C."/>
        </authorList>
    </citation>
    <scope>NUCLEOTIDE SEQUENCE [LARGE SCALE GENOMIC DNA]</scope>
    <source>
        <strain evidence="1 2">JCM 3224</strain>
    </source>
</reference>